<evidence type="ECO:0000313" key="6">
    <source>
        <dbReference type="Proteomes" id="UP000054097"/>
    </source>
</evidence>
<dbReference type="GO" id="GO:0047499">
    <property type="term" value="F:calcium-independent phospholipase A2 activity"/>
    <property type="evidence" value="ECO:0007669"/>
    <property type="project" value="TreeGrafter"/>
</dbReference>
<evidence type="ECO:0000259" key="4">
    <source>
        <dbReference type="Pfam" id="PF01734"/>
    </source>
</evidence>
<dbReference type="InterPro" id="IPR016035">
    <property type="entry name" value="Acyl_Trfase/lysoPLipase"/>
</dbReference>
<accession>A0A0C2WTB6</accession>
<name>A0A0C2WTB6_SERVB</name>
<dbReference type="Pfam" id="PF01734">
    <property type="entry name" value="Patatin"/>
    <property type="match status" value="1"/>
</dbReference>
<keyword evidence="2" id="KW-0442">Lipid degradation</keyword>
<dbReference type="SUPFAM" id="SSF52151">
    <property type="entry name" value="FabD/lysophospholipase-like"/>
    <property type="match status" value="1"/>
</dbReference>
<dbReference type="GO" id="GO:0019369">
    <property type="term" value="P:arachidonate metabolic process"/>
    <property type="evidence" value="ECO:0007669"/>
    <property type="project" value="TreeGrafter"/>
</dbReference>
<proteinExistence type="predicted"/>
<dbReference type="EMBL" id="KN824409">
    <property type="protein sequence ID" value="KIM20767.1"/>
    <property type="molecule type" value="Genomic_DNA"/>
</dbReference>
<dbReference type="GO" id="GO:0016042">
    <property type="term" value="P:lipid catabolic process"/>
    <property type="evidence" value="ECO:0007669"/>
    <property type="project" value="UniProtKB-KW"/>
</dbReference>
<keyword evidence="1" id="KW-0378">Hydrolase</keyword>
<feature type="non-terminal residue" evidence="5">
    <location>
        <position position="1"/>
    </location>
</feature>
<protein>
    <recommendedName>
        <fullName evidence="4">PNPLA domain-containing protein</fullName>
    </recommendedName>
</protein>
<dbReference type="PANTHER" id="PTHR24185">
    <property type="entry name" value="CALCIUM-INDEPENDENT PHOSPHOLIPASE A2-GAMMA"/>
    <property type="match status" value="1"/>
</dbReference>
<sequence>LDEYLTDAGGPRGISQLEILKHIMDRLNDNADGAVTKRPCEVFAMIGGTGTGGLIAVFLAVLKMTADEALETFADVINKVFKDTSPNPTMQTEKLKKVVNEILAKHHVPLDTKLVPANGAPPTCRLYIPIVDKKNTGTPIILTNYGDPRGPPVKLTIAEAMLATCASPPMFSPVEVIKDFGTVEFISADLGFCNPVRETIEGAHSAFGDETTVICVLSVGCGNLGANVAPGNSQANALITFLKRIALDGERKAQEVSSQMEKLSLYHRFSVAYGIEISQDESWKDLEDISAHTLNYLIDEEVARTVNHCITTLKDGIGSTTLEQLSMFVSVFFVDGSSNESIKRELTEHVRALGGAHSQKSFEECMKFLSLPTQGGERLLVIDNVDNPNLNISAFLPKWKRGAVIITSRNSTHGQLSPMSH</sequence>
<dbReference type="Proteomes" id="UP000054097">
    <property type="component" value="Unassembled WGS sequence"/>
</dbReference>
<keyword evidence="3" id="KW-0443">Lipid metabolism</keyword>
<feature type="domain" description="PNPLA" evidence="4">
    <location>
        <begin position="7"/>
        <end position="176"/>
    </location>
</feature>
<evidence type="ECO:0000313" key="5">
    <source>
        <dbReference type="EMBL" id="KIM20767.1"/>
    </source>
</evidence>
<dbReference type="HOGENOM" id="CLU_000288_144_5_1"/>
<gene>
    <name evidence="5" type="ORF">M408DRAFT_44713</name>
</gene>
<dbReference type="GO" id="GO:0016020">
    <property type="term" value="C:membrane"/>
    <property type="evidence" value="ECO:0007669"/>
    <property type="project" value="TreeGrafter"/>
</dbReference>
<dbReference type="GO" id="GO:0046486">
    <property type="term" value="P:glycerolipid metabolic process"/>
    <property type="evidence" value="ECO:0007669"/>
    <property type="project" value="UniProtKB-ARBA"/>
</dbReference>
<organism evidence="5 6">
    <name type="scientific">Serendipita vermifera MAFF 305830</name>
    <dbReference type="NCBI Taxonomy" id="933852"/>
    <lineage>
        <taxon>Eukaryota</taxon>
        <taxon>Fungi</taxon>
        <taxon>Dikarya</taxon>
        <taxon>Basidiomycota</taxon>
        <taxon>Agaricomycotina</taxon>
        <taxon>Agaricomycetes</taxon>
        <taxon>Sebacinales</taxon>
        <taxon>Serendipitaceae</taxon>
        <taxon>Serendipita</taxon>
    </lineage>
</organism>
<keyword evidence="6" id="KW-1185">Reference proteome</keyword>
<evidence type="ECO:0000256" key="3">
    <source>
        <dbReference type="ARBA" id="ARBA00023098"/>
    </source>
</evidence>
<dbReference type="AlphaFoldDB" id="A0A0C2WTB6"/>
<reference evidence="6" key="2">
    <citation type="submission" date="2015-01" db="EMBL/GenBank/DDBJ databases">
        <title>Evolutionary Origins and Diversification of the Mycorrhizal Mutualists.</title>
        <authorList>
            <consortium name="DOE Joint Genome Institute"/>
            <consortium name="Mycorrhizal Genomics Consortium"/>
            <person name="Kohler A."/>
            <person name="Kuo A."/>
            <person name="Nagy L.G."/>
            <person name="Floudas D."/>
            <person name="Copeland A."/>
            <person name="Barry K.W."/>
            <person name="Cichocki N."/>
            <person name="Veneault-Fourrey C."/>
            <person name="LaButti K."/>
            <person name="Lindquist E.A."/>
            <person name="Lipzen A."/>
            <person name="Lundell T."/>
            <person name="Morin E."/>
            <person name="Murat C."/>
            <person name="Riley R."/>
            <person name="Ohm R."/>
            <person name="Sun H."/>
            <person name="Tunlid A."/>
            <person name="Henrissat B."/>
            <person name="Grigoriev I.V."/>
            <person name="Hibbett D.S."/>
            <person name="Martin F."/>
        </authorList>
    </citation>
    <scope>NUCLEOTIDE SEQUENCE [LARGE SCALE GENOMIC DNA]</scope>
    <source>
        <strain evidence="6">MAFF 305830</strain>
    </source>
</reference>
<dbReference type="Gene3D" id="3.40.1090.10">
    <property type="entry name" value="Cytosolic phospholipase A2 catalytic domain"/>
    <property type="match status" value="1"/>
</dbReference>
<dbReference type="PANTHER" id="PTHR24185:SF1">
    <property type="entry name" value="CALCIUM-INDEPENDENT PHOSPHOLIPASE A2-GAMMA"/>
    <property type="match status" value="1"/>
</dbReference>
<reference evidence="5 6" key="1">
    <citation type="submission" date="2014-04" db="EMBL/GenBank/DDBJ databases">
        <authorList>
            <consortium name="DOE Joint Genome Institute"/>
            <person name="Kuo A."/>
            <person name="Zuccaro A."/>
            <person name="Kohler A."/>
            <person name="Nagy L.G."/>
            <person name="Floudas D."/>
            <person name="Copeland A."/>
            <person name="Barry K.W."/>
            <person name="Cichocki N."/>
            <person name="Veneault-Fourrey C."/>
            <person name="LaButti K."/>
            <person name="Lindquist E.A."/>
            <person name="Lipzen A."/>
            <person name="Lundell T."/>
            <person name="Morin E."/>
            <person name="Murat C."/>
            <person name="Sun H."/>
            <person name="Tunlid A."/>
            <person name="Henrissat B."/>
            <person name="Grigoriev I.V."/>
            <person name="Hibbett D.S."/>
            <person name="Martin F."/>
            <person name="Nordberg H.P."/>
            <person name="Cantor M.N."/>
            <person name="Hua S.X."/>
        </authorList>
    </citation>
    <scope>NUCLEOTIDE SEQUENCE [LARGE SCALE GENOMIC DNA]</scope>
    <source>
        <strain evidence="5 6">MAFF 305830</strain>
    </source>
</reference>
<dbReference type="InterPro" id="IPR002641">
    <property type="entry name" value="PNPLA_dom"/>
</dbReference>
<dbReference type="STRING" id="933852.A0A0C2WTB6"/>
<evidence type="ECO:0000256" key="1">
    <source>
        <dbReference type="ARBA" id="ARBA00022801"/>
    </source>
</evidence>
<evidence type="ECO:0000256" key="2">
    <source>
        <dbReference type="ARBA" id="ARBA00022963"/>
    </source>
</evidence>
<feature type="non-terminal residue" evidence="5">
    <location>
        <position position="421"/>
    </location>
</feature>
<dbReference type="OrthoDB" id="630895at2759"/>